<evidence type="ECO:0000256" key="4">
    <source>
        <dbReference type="ARBA" id="ARBA00031706"/>
    </source>
</evidence>
<feature type="domain" description="Transcription factor TFIIB cyclin-like" evidence="5">
    <location>
        <begin position="109"/>
        <end position="174"/>
    </location>
</feature>
<dbReference type="STRING" id="478820.A0A196S7S3"/>
<dbReference type="CDD" id="cd00043">
    <property type="entry name" value="CYCLIN_SF"/>
    <property type="match status" value="2"/>
</dbReference>
<dbReference type="InterPro" id="IPR013137">
    <property type="entry name" value="Znf_TFIIB"/>
</dbReference>
<dbReference type="SUPFAM" id="SSF47954">
    <property type="entry name" value="Cyclin-like"/>
    <property type="match status" value="1"/>
</dbReference>
<proteinExistence type="predicted"/>
<keyword evidence="8" id="KW-1185">Reference proteome</keyword>
<dbReference type="SUPFAM" id="SSF57783">
    <property type="entry name" value="Zinc beta-ribbon"/>
    <property type="match status" value="1"/>
</dbReference>
<dbReference type="Gene3D" id="1.10.472.170">
    <property type="match status" value="1"/>
</dbReference>
<comment type="caution">
    <text evidence="7">The sequence shown here is derived from an EMBL/GenBank/DDBJ whole genome shotgun (WGS) entry which is preliminary data.</text>
</comment>
<evidence type="ECO:0000259" key="5">
    <source>
        <dbReference type="Pfam" id="PF00382"/>
    </source>
</evidence>
<dbReference type="InterPro" id="IPR000812">
    <property type="entry name" value="TFIIB"/>
</dbReference>
<gene>
    <name evidence="7" type="ORF">AV274_5883</name>
</gene>
<dbReference type="GO" id="GO:0017025">
    <property type="term" value="F:TBP-class protein binding"/>
    <property type="evidence" value="ECO:0007669"/>
    <property type="project" value="InterPro"/>
</dbReference>
<dbReference type="PANTHER" id="PTHR11618:SF13">
    <property type="entry name" value="TRANSCRIPTION INITIATION FACTOR IIB"/>
    <property type="match status" value="1"/>
</dbReference>
<dbReference type="AlphaFoldDB" id="A0A196S7S3"/>
<protein>
    <recommendedName>
        <fullName evidence="4">General transcription factor TFIIB</fullName>
    </recommendedName>
</protein>
<accession>A0A196S7S3</accession>
<keyword evidence="7" id="KW-0396">Initiation factor</keyword>
<keyword evidence="3" id="KW-0804">Transcription</keyword>
<dbReference type="Proteomes" id="UP000078348">
    <property type="component" value="Unassembled WGS sequence"/>
</dbReference>
<evidence type="ECO:0000313" key="7">
    <source>
        <dbReference type="EMBL" id="OAO12416.1"/>
    </source>
</evidence>
<dbReference type="EMBL" id="LXWW01000544">
    <property type="protein sequence ID" value="OAO12416.1"/>
    <property type="molecule type" value="Genomic_DNA"/>
</dbReference>
<evidence type="ECO:0000256" key="1">
    <source>
        <dbReference type="ARBA" id="ARBA00022737"/>
    </source>
</evidence>
<reference evidence="7 8" key="1">
    <citation type="submission" date="2016-05" db="EMBL/GenBank/DDBJ databases">
        <title>Nuclear genome of Blastocystis sp. subtype 1 NandII.</title>
        <authorList>
            <person name="Gentekaki E."/>
            <person name="Curtis B."/>
            <person name="Stairs C."/>
            <person name="Eme L."/>
            <person name="Herman E."/>
            <person name="Klimes V."/>
            <person name="Arias M.C."/>
            <person name="Elias M."/>
            <person name="Hilliou F."/>
            <person name="Klute M."/>
            <person name="Malik S.-B."/>
            <person name="Pightling A."/>
            <person name="Rachubinski R."/>
            <person name="Salas D."/>
            <person name="Schlacht A."/>
            <person name="Suga H."/>
            <person name="Archibald J."/>
            <person name="Ball S.G."/>
            <person name="Clark G."/>
            <person name="Dacks J."/>
            <person name="Van Der Giezen M."/>
            <person name="Tsaousis A."/>
            <person name="Roger A."/>
        </authorList>
    </citation>
    <scope>NUCLEOTIDE SEQUENCE [LARGE SCALE GENOMIC DNA]</scope>
    <source>
        <strain evidence="8">ATCC 50177 / NandII</strain>
    </source>
</reference>
<dbReference type="Pfam" id="PF00382">
    <property type="entry name" value="TFIIB"/>
    <property type="match status" value="1"/>
</dbReference>
<dbReference type="PRINTS" id="PR00685">
    <property type="entry name" value="TIFACTORIIB"/>
</dbReference>
<dbReference type="InterPro" id="IPR013150">
    <property type="entry name" value="TFIIB_cyclin"/>
</dbReference>
<organism evidence="7 8">
    <name type="scientific">Blastocystis sp. subtype 1 (strain ATCC 50177 / NandII)</name>
    <dbReference type="NCBI Taxonomy" id="478820"/>
    <lineage>
        <taxon>Eukaryota</taxon>
        <taxon>Sar</taxon>
        <taxon>Stramenopiles</taxon>
        <taxon>Bigyra</taxon>
        <taxon>Opalozoa</taxon>
        <taxon>Opalinata</taxon>
        <taxon>Blastocystidae</taxon>
        <taxon>Blastocystis</taxon>
    </lineage>
</organism>
<keyword evidence="7" id="KW-0648">Protein biosynthesis</keyword>
<feature type="domain" description="TFIIB-type" evidence="6">
    <location>
        <begin position="4"/>
        <end position="45"/>
    </location>
</feature>
<dbReference type="PANTHER" id="PTHR11618">
    <property type="entry name" value="TRANSCRIPTION INITIATION FACTOR IIB-RELATED"/>
    <property type="match status" value="1"/>
</dbReference>
<sequence length="318" mass="35418">MSNVCKGCGKSEFIDDEQTGDRICVSCGEVQLSNLLSEKPDWRSFKEDENAEDDAHADTFTDSILKNGTLSTDFIFDGRTIDAKQKAMMKRVENPKEARRARKFMSIHSAIEEAGGHLGLSSGVIRCAFDLYSDCSSLMHIRGKRSEIIVSACLYLACRIMKCYRLLSEIVSILLADLRKTARLSQVIISELKLVIDPPTDADYIGRYCSVLLLPRSVYDMALRVLDSIKEGNYPSVSGSALNAVVVLMASRICDMQDPPSTEQMAVVAMKSEQSVIRLYKTVYTHCDSILVTVFRDDAGMKAKSIMKIAQKLEPKRL</sequence>
<keyword evidence="2" id="KW-0805">Transcription regulation</keyword>
<dbReference type="GO" id="GO:0097550">
    <property type="term" value="C:transcription preinitiation complex"/>
    <property type="evidence" value="ECO:0007669"/>
    <property type="project" value="TreeGrafter"/>
</dbReference>
<dbReference type="GO" id="GO:0003743">
    <property type="term" value="F:translation initiation factor activity"/>
    <property type="evidence" value="ECO:0007669"/>
    <property type="project" value="UniProtKB-KW"/>
</dbReference>
<dbReference type="Gene3D" id="1.10.472.10">
    <property type="entry name" value="Cyclin-like"/>
    <property type="match status" value="1"/>
</dbReference>
<evidence type="ECO:0000259" key="6">
    <source>
        <dbReference type="Pfam" id="PF08271"/>
    </source>
</evidence>
<keyword evidence="1" id="KW-0677">Repeat</keyword>
<name>A0A196S7S3_BLAHN</name>
<dbReference type="OrthoDB" id="25790at2759"/>
<dbReference type="GO" id="GO:0070897">
    <property type="term" value="P:transcription preinitiation complex assembly"/>
    <property type="evidence" value="ECO:0007669"/>
    <property type="project" value="InterPro"/>
</dbReference>
<evidence type="ECO:0000256" key="2">
    <source>
        <dbReference type="ARBA" id="ARBA00023015"/>
    </source>
</evidence>
<dbReference type="InterPro" id="IPR036915">
    <property type="entry name" value="Cyclin-like_sf"/>
</dbReference>
<evidence type="ECO:0000256" key="3">
    <source>
        <dbReference type="ARBA" id="ARBA00023163"/>
    </source>
</evidence>
<evidence type="ECO:0000313" key="8">
    <source>
        <dbReference type="Proteomes" id="UP000078348"/>
    </source>
</evidence>
<dbReference type="Pfam" id="PF08271">
    <property type="entry name" value="Zn_Ribbon_TF"/>
    <property type="match status" value="1"/>
</dbReference>